<protein>
    <submittedName>
        <fullName evidence="1">Uncharacterized protein</fullName>
    </submittedName>
</protein>
<evidence type="ECO:0000313" key="1">
    <source>
        <dbReference type="EMBL" id="MFC4099027.1"/>
    </source>
</evidence>
<accession>A0ABV8JXT7</accession>
<comment type="caution">
    <text evidence="1">The sequence shown here is derived from an EMBL/GenBank/DDBJ whole genome shotgun (WGS) entry which is preliminary data.</text>
</comment>
<evidence type="ECO:0000313" key="2">
    <source>
        <dbReference type="Proteomes" id="UP001595715"/>
    </source>
</evidence>
<sequence length="257" mass="29862">MKKVLICIYVLFFTYGIQTGYGHPQMKTAGSSIQKIQFSSSYIKEMPSNNDHKMVHIAELFAPDTKFTQSLVLKIDGEIVLREIFWNSRIMVGDVDNDNLPEVFLYEYSVGSSGAMGLSVFSMIENRWIRVFSDPEKFKPVHEVQRFSSKFLGTNRIGFYDKVTRLSGELDMSGSQFSQEQLKNMVFQTDPISEYIVHYENIGCQIDTVRWVFAFSHPNAVFTVHDLYRFDFQAKVFKLYETKIQNKDITLAKMNYY</sequence>
<proteinExistence type="predicted"/>
<dbReference type="EMBL" id="JBHSAM010000014">
    <property type="protein sequence ID" value="MFC4099027.1"/>
    <property type="molecule type" value="Genomic_DNA"/>
</dbReference>
<name>A0ABV8JXT7_9BACL</name>
<gene>
    <name evidence="1" type="ORF">ACFOZ8_05080</name>
</gene>
<dbReference type="Proteomes" id="UP001595715">
    <property type="component" value="Unassembled WGS sequence"/>
</dbReference>
<organism evidence="1 2">
    <name type="scientific">Paenibacillus xanthanilyticus</name>
    <dbReference type="NCBI Taxonomy" id="1783531"/>
    <lineage>
        <taxon>Bacteria</taxon>
        <taxon>Bacillati</taxon>
        <taxon>Bacillota</taxon>
        <taxon>Bacilli</taxon>
        <taxon>Bacillales</taxon>
        <taxon>Paenibacillaceae</taxon>
        <taxon>Paenibacillus</taxon>
    </lineage>
</organism>
<reference evidence="2" key="1">
    <citation type="journal article" date="2019" name="Int. J. Syst. Evol. Microbiol.">
        <title>The Global Catalogue of Microorganisms (GCM) 10K type strain sequencing project: providing services to taxonomists for standard genome sequencing and annotation.</title>
        <authorList>
            <consortium name="The Broad Institute Genomics Platform"/>
            <consortium name="The Broad Institute Genome Sequencing Center for Infectious Disease"/>
            <person name="Wu L."/>
            <person name="Ma J."/>
        </authorList>
    </citation>
    <scope>NUCLEOTIDE SEQUENCE [LARGE SCALE GENOMIC DNA]</scope>
    <source>
        <strain evidence="2">IBRC-M 10987</strain>
    </source>
</reference>
<dbReference type="RefSeq" id="WP_377717719.1">
    <property type="nucleotide sequence ID" value="NZ_JBHSAM010000014.1"/>
</dbReference>
<keyword evidence="2" id="KW-1185">Reference proteome</keyword>